<feature type="domain" description="Peptidase S1" evidence="3">
    <location>
        <begin position="374"/>
        <end position="546"/>
    </location>
</feature>
<evidence type="ECO:0000259" key="3">
    <source>
        <dbReference type="PROSITE" id="PS50240"/>
    </source>
</evidence>
<keyword evidence="1" id="KW-1015">Disulfide bond</keyword>
<dbReference type="SMART" id="SM00020">
    <property type="entry name" value="Tryp_SPc"/>
    <property type="match status" value="2"/>
</dbReference>
<feature type="signal peptide" evidence="2">
    <location>
        <begin position="1"/>
        <end position="19"/>
    </location>
</feature>
<dbReference type="Proteomes" id="UP000594454">
    <property type="component" value="Chromosome 3"/>
</dbReference>
<dbReference type="PANTHER" id="PTHR24252:SF7">
    <property type="entry name" value="HYALIN"/>
    <property type="match status" value="1"/>
</dbReference>
<evidence type="ECO:0000256" key="1">
    <source>
        <dbReference type="ARBA" id="ARBA00023157"/>
    </source>
</evidence>
<dbReference type="CDD" id="cd00190">
    <property type="entry name" value="Tryp_SPc"/>
    <property type="match status" value="1"/>
</dbReference>
<dbReference type="AlphaFoldDB" id="A0A7R8YW80"/>
<dbReference type="EMBL" id="LR899011">
    <property type="protein sequence ID" value="CAD7084570.1"/>
    <property type="molecule type" value="Genomic_DNA"/>
</dbReference>
<gene>
    <name evidence="4" type="ORF">HERILL_LOCUS7457</name>
</gene>
<dbReference type="InParanoid" id="A0A7R8YW80"/>
<dbReference type="Gene3D" id="2.40.10.10">
    <property type="entry name" value="Trypsin-like serine proteases"/>
    <property type="match status" value="4"/>
</dbReference>
<evidence type="ECO:0000313" key="5">
    <source>
        <dbReference type="Proteomes" id="UP000594454"/>
    </source>
</evidence>
<dbReference type="PROSITE" id="PS50240">
    <property type="entry name" value="TRYPSIN_DOM"/>
    <property type="match status" value="2"/>
</dbReference>
<keyword evidence="5" id="KW-1185">Reference proteome</keyword>
<dbReference type="InterPro" id="IPR009003">
    <property type="entry name" value="Peptidase_S1_PA"/>
</dbReference>
<dbReference type="PANTHER" id="PTHR24252">
    <property type="entry name" value="ACROSIN-RELATED"/>
    <property type="match status" value="1"/>
</dbReference>
<feature type="chain" id="PRO_5031167745" description="Peptidase S1 domain-containing protein" evidence="2">
    <location>
        <begin position="20"/>
        <end position="552"/>
    </location>
</feature>
<dbReference type="InterPro" id="IPR043504">
    <property type="entry name" value="Peptidase_S1_PA_chymotrypsin"/>
</dbReference>
<reference evidence="4 5" key="1">
    <citation type="submission" date="2020-11" db="EMBL/GenBank/DDBJ databases">
        <authorList>
            <person name="Wallbank WR R."/>
            <person name="Pardo Diaz C."/>
            <person name="Kozak K."/>
            <person name="Martin S."/>
            <person name="Jiggins C."/>
            <person name="Moest M."/>
            <person name="Warren A I."/>
            <person name="Generalovic N T."/>
            <person name="Byers J.R.P. K."/>
            <person name="Montejo-Kovacevich G."/>
            <person name="Yen C E."/>
        </authorList>
    </citation>
    <scope>NUCLEOTIDE SEQUENCE [LARGE SCALE GENOMIC DNA]</scope>
</reference>
<organism evidence="4 5">
    <name type="scientific">Hermetia illucens</name>
    <name type="common">Black soldier fly</name>
    <dbReference type="NCBI Taxonomy" id="343691"/>
    <lineage>
        <taxon>Eukaryota</taxon>
        <taxon>Metazoa</taxon>
        <taxon>Ecdysozoa</taxon>
        <taxon>Arthropoda</taxon>
        <taxon>Hexapoda</taxon>
        <taxon>Insecta</taxon>
        <taxon>Pterygota</taxon>
        <taxon>Neoptera</taxon>
        <taxon>Endopterygota</taxon>
        <taxon>Diptera</taxon>
        <taxon>Brachycera</taxon>
        <taxon>Stratiomyomorpha</taxon>
        <taxon>Stratiomyidae</taxon>
        <taxon>Hermetiinae</taxon>
        <taxon>Hermetia</taxon>
    </lineage>
</organism>
<keyword evidence="2" id="KW-0732">Signal</keyword>
<dbReference type="GO" id="GO:0006508">
    <property type="term" value="P:proteolysis"/>
    <property type="evidence" value="ECO:0007669"/>
    <property type="project" value="InterPro"/>
</dbReference>
<dbReference type="InterPro" id="IPR001254">
    <property type="entry name" value="Trypsin_dom"/>
</dbReference>
<dbReference type="GO" id="GO:0004252">
    <property type="term" value="F:serine-type endopeptidase activity"/>
    <property type="evidence" value="ECO:0007669"/>
    <property type="project" value="InterPro"/>
</dbReference>
<sequence length="552" mass="61747">MKSVLKLFVLIVITGYSYMQNKIFYNELLGRVANPQEFPGLVSVQYAQLNKGHICCGIIVSNHYVVSAASCYGYLPDDVIKDWLYIIIGGDSITPDGNMEQQMLHVKQIIVYPTYNYTPRHDIALLYIRKGIRYDGEFIKNMAIANEEVVVNTGSKCRTAGWAVSKRKHMDVYSKLMAFNLSIVDKSVCRCSDDSNDCYQQGLCVASMEDEMACFVLIRNVDDAPLCGGALVESRHVVSSAYCFTEKQNIEKLEIMAGEVTDSEHFGPTRQVRRVIRMMRHQSIGSHNGKFDILVLRLLQPFTRNVYLQPIPMAAFDLNMGSACSLVTWDKKFSKVGIHVVRYTTIFTKHQSGCAIKDKNIFCAGKESEVNGILVSLQLENGEGHFCGGTIINAKHIFTAAHCIVAHNKDDIENKMIIIAGDTRLKRNTTSSRQERYPELIILHSYFNEFTLEDDAAIIRITHRFQFNEFVHAVPLSKSKPGLGTVCVIAGWGVTSPNGKGPVSDKLLYAKVYVVEGDYCDYSPDYKFKPDKMICGGVLGGGTDVCTVLFKT</sequence>
<evidence type="ECO:0000256" key="2">
    <source>
        <dbReference type="SAM" id="SignalP"/>
    </source>
</evidence>
<name>A0A7R8YW80_HERIL</name>
<feature type="domain" description="Peptidase S1" evidence="3">
    <location>
        <begin position="12"/>
        <end position="335"/>
    </location>
</feature>
<evidence type="ECO:0000313" key="4">
    <source>
        <dbReference type="EMBL" id="CAD7084570.1"/>
    </source>
</evidence>
<proteinExistence type="predicted"/>
<protein>
    <recommendedName>
        <fullName evidence="3">Peptidase S1 domain-containing protein</fullName>
    </recommendedName>
</protein>
<dbReference type="Pfam" id="PF00089">
    <property type="entry name" value="Trypsin"/>
    <property type="match status" value="3"/>
</dbReference>
<dbReference type="OrthoDB" id="10059102at2759"/>
<dbReference type="SUPFAM" id="SSF50494">
    <property type="entry name" value="Trypsin-like serine proteases"/>
    <property type="match status" value="3"/>
</dbReference>
<dbReference type="FunFam" id="2.40.10.10:FF:000068">
    <property type="entry name" value="transmembrane protease serine 2"/>
    <property type="match status" value="1"/>
</dbReference>
<accession>A0A7R8YW80</accession>